<evidence type="ECO:0000313" key="2">
    <source>
        <dbReference type="EMBL" id="KAF2573149.1"/>
    </source>
</evidence>
<protein>
    <submittedName>
        <fullName evidence="2">Uncharacterized protein</fullName>
    </submittedName>
</protein>
<organism evidence="2">
    <name type="scientific">Brassica cretica</name>
    <name type="common">Mustard</name>
    <dbReference type="NCBI Taxonomy" id="69181"/>
    <lineage>
        <taxon>Eukaryota</taxon>
        <taxon>Viridiplantae</taxon>
        <taxon>Streptophyta</taxon>
        <taxon>Embryophyta</taxon>
        <taxon>Tracheophyta</taxon>
        <taxon>Spermatophyta</taxon>
        <taxon>Magnoliopsida</taxon>
        <taxon>eudicotyledons</taxon>
        <taxon>Gunneridae</taxon>
        <taxon>Pentapetalae</taxon>
        <taxon>rosids</taxon>
        <taxon>malvids</taxon>
        <taxon>Brassicales</taxon>
        <taxon>Brassicaceae</taxon>
        <taxon>Brassiceae</taxon>
        <taxon>Brassica</taxon>
    </lineage>
</organism>
<dbReference type="EMBL" id="QGKY02001015">
    <property type="protein sequence ID" value="KAF2573149.1"/>
    <property type="molecule type" value="Genomic_DNA"/>
</dbReference>
<evidence type="ECO:0000256" key="1">
    <source>
        <dbReference type="SAM" id="MobiDB-lite"/>
    </source>
</evidence>
<comment type="caution">
    <text evidence="2">The sequence shown here is derived from an EMBL/GenBank/DDBJ whole genome shotgun (WGS) entry which is preliminary data.</text>
</comment>
<accession>A0A8S9ITC2</accession>
<sequence>MIRAQHYGMIGRRRLVVVVLSPASVVDKPGDPALRVVPYGYGLVYVVSALVAGGLPTYPSVRDQAVRSSCIGGGAELSDRSHLFYGAHGRNRWWSSRYAAGSMALRYALMSMECPCWLAREEGLLCVESCLGGCRIGELWLWTSWTPLFRFRDNPSCPSWLPDEWKISIYLKAGEITWPGRRRKVLDSGQGPGTHRHGLGPGGRDPGPRGPNPDPGGRDLEDGSWRLYKLHRIITLPCRSFSDALALGVKGFAAWLEMPELAESLMEKPGTSASVAILGLSSGRALWFHESCGGVYGSVPRNSERENLGEAKDQEDEEVE</sequence>
<reference evidence="2" key="1">
    <citation type="submission" date="2019-12" db="EMBL/GenBank/DDBJ databases">
        <title>Genome sequencing and annotation of Brassica cretica.</title>
        <authorList>
            <person name="Studholme D.J."/>
            <person name="Sarris P.F."/>
        </authorList>
    </citation>
    <scope>NUCLEOTIDE SEQUENCE</scope>
    <source>
        <strain evidence="2">PFS-102/07</strain>
        <tissue evidence="2">Leaf</tissue>
    </source>
</reference>
<proteinExistence type="predicted"/>
<name>A0A8S9ITC2_BRACR</name>
<gene>
    <name evidence="2" type="ORF">F2Q70_00005169</name>
</gene>
<feature type="compositionally biased region" description="Basic and acidic residues" evidence="1">
    <location>
        <begin position="302"/>
        <end position="312"/>
    </location>
</feature>
<feature type="region of interest" description="Disordered" evidence="1">
    <location>
        <begin position="299"/>
        <end position="320"/>
    </location>
</feature>
<feature type="region of interest" description="Disordered" evidence="1">
    <location>
        <begin position="182"/>
        <end position="218"/>
    </location>
</feature>
<dbReference type="AlphaFoldDB" id="A0A8S9ITC2"/>